<dbReference type="AlphaFoldDB" id="A0A9E7H6Y5"/>
<reference evidence="2" key="1">
    <citation type="submission" date="2022-05" db="EMBL/GenBank/DDBJ databases">
        <title>The Musa troglodytarum L. genome provides insights into the mechanism of non-climacteric behaviour and enrichment of carotenoids.</title>
        <authorList>
            <person name="Wang J."/>
        </authorList>
    </citation>
    <scope>NUCLEOTIDE SEQUENCE</scope>
    <source>
        <tissue evidence="2">Leaf</tissue>
    </source>
</reference>
<name>A0A9E7H6Y5_9LILI</name>
<keyword evidence="3" id="KW-1185">Reference proteome</keyword>
<evidence type="ECO:0000313" key="3">
    <source>
        <dbReference type="Proteomes" id="UP001055439"/>
    </source>
</evidence>
<sequence length="74" mass="7302">MSERILSSARVSCRGQRLPGAPPRSASSPAPRASSSGNPLPMAGPSSSKPAAAGGRLLMGDAASASSDIGGWRP</sequence>
<feature type="compositionally biased region" description="Low complexity" evidence="1">
    <location>
        <begin position="23"/>
        <end position="55"/>
    </location>
</feature>
<proteinExistence type="predicted"/>
<organism evidence="2 3">
    <name type="scientific">Musa troglodytarum</name>
    <name type="common">fe'i banana</name>
    <dbReference type="NCBI Taxonomy" id="320322"/>
    <lineage>
        <taxon>Eukaryota</taxon>
        <taxon>Viridiplantae</taxon>
        <taxon>Streptophyta</taxon>
        <taxon>Embryophyta</taxon>
        <taxon>Tracheophyta</taxon>
        <taxon>Spermatophyta</taxon>
        <taxon>Magnoliopsida</taxon>
        <taxon>Liliopsida</taxon>
        <taxon>Zingiberales</taxon>
        <taxon>Musaceae</taxon>
        <taxon>Musa</taxon>
    </lineage>
</organism>
<dbReference type="EMBL" id="CP097510">
    <property type="protein sequence ID" value="URE28769.1"/>
    <property type="molecule type" value="Genomic_DNA"/>
</dbReference>
<feature type="region of interest" description="Disordered" evidence="1">
    <location>
        <begin position="1"/>
        <end position="74"/>
    </location>
</feature>
<dbReference type="Proteomes" id="UP001055439">
    <property type="component" value="Chromosome 8"/>
</dbReference>
<gene>
    <name evidence="2" type="ORF">MUK42_18005</name>
</gene>
<protein>
    <submittedName>
        <fullName evidence="2">Uncharacterized protein</fullName>
    </submittedName>
</protein>
<evidence type="ECO:0000313" key="2">
    <source>
        <dbReference type="EMBL" id="URE28769.1"/>
    </source>
</evidence>
<accession>A0A9E7H6Y5</accession>
<evidence type="ECO:0000256" key="1">
    <source>
        <dbReference type="SAM" id="MobiDB-lite"/>
    </source>
</evidence>